<dbReference type="InterPro" id="IPR000595">
    <property type="entry name" value="cNMP-bd_dom"/>
</dbReference>
<dbReference type="PANTHER" id="PTHR24567">
    <property type="entry name" value="CRP FAMILY TRANSCRIPTIONAL REGULATORY PROTEIN"/>
    <property type="match status" value="1"/>
</dbReference>
<evidence type="ECO:0000256" key="3">
    <source>
        <dbReference type="ARBA" id="ARBA00023163"/>
    </source>
</evidence>
<dbReference type="PROSITE" id="PS50042">
    <property type="entry name" value="CNMP_BINDING_3"/>
    <property type="match status" value="1"/>
</dbReference>
<dbReference type="OrthoDB" id="9777588at2"/>
<evidence type="ECO:0000256" key="1">
    <source>
        <dbReference type="ARBA" id="ARBA00023015"/>
    </source>
</evidence>
<dbReference type="InterPro" id="IPR018490">
    <property type="entry name" value="cNMP-bd_dom_sf"/>
</dbReference>
<dbReference type="SUPFAM" id="SSF46785">
    <property type="entry name" value="Winged helix' DNA-binding domain"/>
    <property type="match status" value="1"/>
</dbReference>
<dbReference type="InterPro" id="IPR036388">
    <property type="entry name" value="WH-like_DNA-bd_sf"/>
</dbReference>
<evidence type="ECO:0000313" key="7">
    <source>
        <dbReference type="Proteomes" id="UP000275663"/>
    </source>
</evidence>
<feature type="domain" description="Cyclic nucleotide-binding" evidence="4">
    <location>
        <begin position="15"/>
        <end position="135"/>
    </location>
</feature>
<dbReference type="Gene3D" id="2.60.120.10">
    <property type="entry name" value="Jelly Rolls"/>
    <property type="match status" value="1"/>
</dbReference>
<feature type="domain" description="HTH crp-type" evidence="5">
    <location>
        <begin position="149"/>
        <end position="217"/>
    </location>
</feature>
<organism evidence="6 7">
    <name type="scientific">Undibacterium parvum</name>
    <dbReference type="NCBI Taxonomy" id="401471"/>
    <lineage>
        <taxon>Bacteria</taxon>
        <taxon>Pseudomonadati</taxon>
        <taxon>Pseudomonadota</taxon>
        <taxon>Betaproteobacteria</taxon>
        <taxon>Burkholderiales</taxon>
        <taxon>Oxalobacteraceae</taxon>
        <taxon>Undibacterium</taxon>
    </lineage>
</organism>
<dbReference type="PROSITE" id="PS51063">
    <property type="entry name" value="HTH_CRP_2"/>
    <property type="match status" value="1"/>
</dbReference>
<keyword evidence="7" id="KW-1185">Reference proteome</keyword>
<keyword evidence="1" id="KW-0805">Transcription regulation</keyword>
<dbReference type="SMART" id="SM00419">
    <property type="entry name" value="HTH_CRP"/>
    <property type="match status" value="1"/>
</dbReference>
<evidence type="ECO:0000256" key="2">
    <source>
        <dbReference type="ARBA" id="ARBA00023125"/>
    </source>
</evidence>
<reference evidence="6 7" key="1">
    <citation type="journal article" date="2011" name="Int. J. Syst. Evol. Microbiol.">
        <title>Description of Undibacterium oligocarboniphilum sp. nov., isolated from purified water, and Undibacterium pigrum strain CCUG 49012 as the type strain of Undibacterium parvum sp. nov., and emended descriptions of the genus Undibacterium and the species Undibacterium pigrum.</title>
        <authorList>
            <person name="Eder W."/>
            <person name="Wanner G."/>
            <person name="Ludwig W."/>
            <person name="Busse H.J."/>
            <person name="Ziemke-Kageler F."/>
            <person name="Lang E."/>
        </authorList>
    </citation>
    <scope>NUCLEOTIDE SEQUENCE [LARGE SCALE GENOMIC DNA]</scope>
    <source>
        <strain evidence="6 7">DSM 23061</strain>
    </source>
</reference>
<dbReference type="PANTHER" id="PTHR24567:SF26">
    <property type="entry name" value="REGULATORY PROTEIN YEIL"/>
    <property type="match status" value="1"/>
</dbReference>
<dbReference type="Proteomes" id="UP000275663">
    <property type="component" value="Chromosome"/>
</dbReference>
<dbReference type="InterPro" id="IPR012318">
    <property type="entry name" value="HTH_CRP"/>
</dbReference>
<dbReference type="SUPFAM" id="SSF51206">
    <property type="entry name" value="cAMP-binding domain-like"/>
    <property type="match status" value="1"/>
</dbReference>
<dbReference type="InterPro" id="IPR036390">
    <property type="entry name" value="WH_DNA-bd_sf"/>
</dbReference>
<evidence type="ECO:0000259" key="4">
    <source>
        <dbReference type="PROSITE" id="PS50042"/>
    </source>
</evidence>
<dbReference type="GO" id="GO:0003677">
    <property type="term" value="F:DNA binding"/>
    <property type="evidence" value="ECO:0007669"/>
    <property type="project" value="UniProtKB-KW"/>
</dbReference>
<dbReference type="InterPro" id="IPR014710">
    <property type="entry name" value="RmlC-like_jellyroll"/>
</dbReference>
<dbReference type="EMBL" id="CP034464">
    <property type="protein sequence ID" value="AZP14185.1"/>
    <property type="molecule type" value="Genomic_DNA"/>
</dbReference>
<accession>A0A3S9HQ29</accession>
<evidence type="ECO:0000313" key="6">
    <source>
        <dbReference type="EMBL" id="AZP14185.1"/>
    </source>
</evidence>
<evidence type="ECO:0000259" key="5">
    <source>
        <dbReference type="PROSITE" id="PS51063"/>
    </source>
</evidence>
<dbReference type="Pfam" id="PF13545">
    <property type="entry name" value="HTH_Crp_2"/>
    <property type="match status" value="1"/>
</dbReference>
<keyword evidence="3" id="KW-0804">Transcription</keyword>
<dbReference type="KEGG" id="upv:EJN92_20590"/>
<dbReference type="GO" id="GO:0003700">
    <property type="term" value="F:DNA-binding transcription factor activity"/>
    <property type="evidence" value="ECO:0007669"/>
    <property type="project" value="TreeGrafter"/>
</dbReference>
<sequence length="248" mass="27944">MNKINLQGLLSNQALFRHISPFELDALQKEVVKLELDKGLTLFQKGDLADGSYIVVYGLMKLGIPSSHGNDKVLELIRPGQSFGEAMLFLDEPYPFYAEALEPTLLLRLPKNALFRLLEQSPLIAKQMMAGLSSRLLGFMRDVERHSLQNAKQRVIDYLLQVSGIQGTANIRLELKKNLVASLLNLSPETLSRVLHQLVDDDLIQVSGSHIRITCPESLKVYQHSEALNFRQTPENLMKNNATARHFI</sequence>
<dbReference type="Pfam" id="PF00027">
    <property type="entry name" value="cNMP_binding"/>
    <property type="match status" value="1"/>
</dbReference>
<dbReference type="SMART" id="SM00100">
    <property type="entry name" value="cNMP"/>
    <property type="match status" value="1"/>
</dbReference>
<dbReference type="GO" id="GO:0005829">
    <property type="term" value="C:cytosol"/>
    <property type="evidence" value="ECO:0007669"/>
    <property type="project" value="TreeGrafter"/>
</dbReference>
<keyword evidence="2" id="KW-0238">DNA-binding</keyword>
<dbReference type="AlphaFoldDB" id="A0A3S9HQ29"/>
<dbReference type="CDD" id="cd00038">
    <property type="entry name" value="CAP_ED"/>
    <property type="match status" value="1"/>
</dbReference>
<gene>
    <name evidence="6" type="ORF">EJN92_20590</name>
</gene>
<proteinExistence type="predicted"/>
<name>A0A3S9HQ29_9BURK</name>
<protein>
    <submittedName>
        <fullName evidence="6">Crp/Fnr family transcriptional regulator</fullName>
    </submittedName>
</protein>
<dbReference type="InterPro" id="IPR050397">
    <property type="entry name" value="Env_Response_Regulators"/>
</dbReference>
<dbReference type="RefSeq" id="WP_126129546.1">
    <property type="nucleotide sequence ID" value="NZ_CP034464.1"/>
</dbReference>
<dbReference type="Gene3D" id="1.10.10.10">
    <property type="entry name" value="Winged helix-like DNA-binding domain superfamily/Winged helix DNA-binding domain"/>
    <property type="match status" value="1"/>
</dbReference>